<dbReference type="SMART" id="SM00729">
    <property type="entry name" value="Elp3"/>
    <property type="match status" value="1"/>
</dbReference>
<dbReference type="InterPro" id="IPR008135">
    <property type="entry name" value="Competence-induced_CinA"/>
</dbReference>
<dbReference type="InterPro" id="IPR036653">
    <property type="entry name" value="CinA-like_C"/>
</dbReference>
<dbReference type="SUPFAM" id="SSF142433">
    <property type="entry name" value="CinA-like"/>
    <property type="match status" value="1"/>
</dbReference>
<dbReference type="NCBIfam" id="TIGR00199">
    <property type="entry name" value="PncC_domain"/>
    <property type="match status" value="1"/>
</dbReference>
<protein>
    <recommendedName>
        <fullName evidence="1">CinA-like protein</fullName>
    </recommendedName>
</protein>
<dbReference type="RefSeq" id="WP_006964796.1">
    <property type="nucleotide sequence ID" value="NZ_APJX01000002.1"/>
</dbReference>
<dbReference type="InterPro" id="IPR050101">
    <property type="entry name" value="CinA"/>
</dbReference>
<evidence type="ECO:0000313" key="4">
    <source>
        <dbReference type="EMBL" id="EMS80534.1"/>
    </source>
</evidence>
<dbReference type="HAMAP" id="MF_00226_B">
    <property type="entry name" value="CinA_B"/>
    <property type="match status" value="1"/>
</dbReference>
<feature type="domain" description="MoaB/Mog" evidence="3">
    <location>
        <begin position="534"/>
        <end position="700"/>
    </location>
</feature>
<keyword evidence="4" id="KW-0489">Methyltransferase</keyword>
<evidence type="ECO:0000256" key="1">
    <source>
        <dbReference type="HAMAP-Rule" id="MF_00226"/>
    </source>
</evidence>
<dbReference type="NCBIfam" id="TIGR00200">
    <property type="entry name" value="cinA_nterm"/>
    <property type="match status" value="1"/>
</dbReference>
<keyword evidence="5" id="KW-1185">Reference proteome</keyword>
<comment type="caution">
    <text evidence="4">The sequence shown here is derived from an EMBL/GenBank/DDBJ whole genome shotgun (WGS) entry which is preliminary data.</text>
</comment>
<dbReference type="Gene3D" id="3.40.980.10">
    <property type="entry name" value="MoaB/Mog-like domain"/>
    <property type="match status" value="1"/>
</dbReference>
<dbReference type="SUPFAM" id="SSF53218">
    <property type="entry name" value="Molybdenum cofactor biosynthesis proteins"/>
    <property type="match status" value="1"/>
</dbReference>
<dbReference type="PANTHER" id="PTHR13939:SF0">
    <property type="entry name" value="NMN AMIDOHYDROLASE-LIKE PROTEIN YFAY"/>
    <property type="match status" value="1"/>
</dbReference>
<reference evidence="4 5" key="1">
    <citation type="journal article" date="2013" name="Genome Announc.">
        <title>Draft Genome Sequence of Desulfotignum phosphitoxidans DSM 13687 Strain FiPS-3.</title>
        <authorList>
            <person name="Poehlein A."/>
            <person name="Daniel R."/>
            <person name="Simeonova D.D."/>
        </authorList>
    </citation>
    <scope>NUCLEOTIDE SEQUENCE [LARGE SCALE GENOMIC DNA]</scope>
    <source>
        <strain evidence="4 5">DSM 13687</strain>
    </source>
</reference>
<dbReference type="Gene3D" id="3.30.750.200">
    <property type="match status" value="1"/>
</dbReference>
<dbReference type="Proteomes" id="UP000014216">
    <property type="component" value="Unassembled WGS sequence"/>
</dbReference>
<dbReference type="InterPro" id="IPR007197">
    <property type="entry name" value="rSAM"/>
</dbReference>
<dbReference type="SUPFAM" id="SSF102114">
    <property type="entry name" value="Radical SAM enzymes"/>
    <property type="match status" value="1"/>
</dbReference>
<dbReference type="CDD" id="cd00885">
    <property type="entry name" value="cinA"/>
    <property type="match status" value="1"/>
</dbReference>
<dbReference type="Gene3D" id="3.90.950.20">
    <property type="entry name" value="CinA-like"/>
    <property type="match status" value="1"/>
</dbReference>
<dbReference type="InterPro" id="IPR001453">
    <property type="entry name" value="MoaB/Mog_dom"/>
</dbReference>
<dbReference type="InterPro" id="IPR006638">
    <property type="entry name" value="Elp3/MiaA/NifB-like_rSAM"/>
</dbReference>
<dbReference type="Pfam" id="PF02464">
    <property type="entry name" value="CinA"/>
    <property type="match status" value="1"/>
</dbReference>
<dbReference type="GO" id="GO:0008168">
    <property type="term" value="F:methyltransferase activity"/>
    <property type="evidence" value="ECO:0007669"/>
    <property type="project" value="UniProtKB-KW"/>
</dbReference>
<dbReference type="PATRIC" id="fig|1286635.3.peg.1201"/>
<evidence type="ECO:0000259" key="2">
    <source>
        <dbReference type="SMART" id="SM00729"/>
    </source>
</evidence>
<dbReference type="SFLD" id="SFLDG01082">
    <property type="entry name" value="B12-binding_domain_containing"/>
    <property type="match status" value="1"/>
</dbReference>
<dbReference type="InterPro" id="IPR036425">
    <property type="entry name" value="MoaB/Mog-like_dom_sf"/>
</dbReference>
<accession>S0G4I9</accession>
<keyword evidence="4" id="KW-0808">Transferase</keyword>
<evidence type="ECO:0000313" key="5">
    <source>
        <dbReference type="Proteomes" id="UP000014216"/>
    </source>
</evidence>
<gene>
    <name evidence="4" type="ORF">Dpo_2c02260</name>
</gene>
<dbReference type="SFLD" id="SFLDS00029">
    <property type="entry name" value="Radical_SAM"/>
    <property type="match status" value="1"/>
</dbReference>
<dbReference type="GO" id="GO:0032259">
    <property type="term" value="P:methylation"/>
    <property type="evidence" value="ECO:0007669"/>
    <property type="project" value="UniProtKB-KW"/>
</dbReference>
<dbReference type="EMBL" id="APJX01000002">
    <property type="protein sequence ID" value="EMS80534.1"/>
    <property type="molecule type" value="Genomic_DNA"/>
</dbReference>
<evidence type="ECO:0000259" key="3">
    <source>
        <dbReference type="SMART" id="SM00852"/>
    </source>
</evidence>
<organism evidence="4 5">
    <name type="scientific">Desulfotignum phosphitoxidans DSM 13687</name>
    <dbReference type="NCBI Taxonomy" id="1286635"/>
    <lineage>
        <taxon>Bacteria</taxon>
        <taxon>Pseudomonadati</taxon>
        <taxon>Thermodesulfobacteriota</taxon>
        <taxon>Desulfobacteria</taxon>
        <taxon>Desulfobacterales</taxon>
        <taxon>Desulfobacteraceae</taxon>
        <taxon>Desulfotignum</taxon>
    </lineage>
</organism>
<sequence>MLLLFPPVAKPCEPPAGVAYLAAALQENNIECCVSDANIQGFHYLIRQNLTATDSWSARALKNRDAILADLQDPGLYTNEDRYHQRVYDLNKLLSLAVDTTRFKVTMSDYTDRQLSPLRSRDLIKSADTCRFNPFFSFFEDQLKPVISQWDSPWVGISLCYLNQALVSFALAGWIRKNFPDKKIVMGGGLVSSWMSRPDFNHPFSGLIDHMIAGEGEIPLLDLLGKPGTTKRHYVPDFEFADKAGYISPARVLPFRTTIGCYWRKCRFCPEKAETHAYSTQRASRVLADTLALAHRFQPDTMHFIDDAMTPAFLRALARTGPRVPFTWYGFVRFEKDLADLTFCRQLKRSGCLMLKLGLESGDQAVLDRMNKGTRLDLVSRILENLHHVGIFTYVYLLFGTQFEDRSSAHTTLAFTRAHAPYIDYLNLAVFNLPRFSEETKDLETREFYQGDLSLYLNFVHPAGWDRKQVKQFLDKTFKNSWPSDPGFEKIRPFFPPTMPCFSIRTGRKNQITSTGSDNKLKKTSNRDEPMTAEILSTGDEVLLGDLVDTNSAFLCDRLKQMGIRVSQITVKGDDVAAVCETVMAISRRAKICLATGGLGPTRDDITAQACAEALEESLILNSAALASMKTYFDRRGFELTPDNEKQAWLPDSAQVLENKYGTAPGFSFQLNQCWFFCMPGVPSEMKQMMDACVAPRIQAIQGKPTRLLIRRFTVFGLHESRVGTLLTGFEDLFPGIRLGFRASFPVIEVKLVRDGDEAGNEAETFLDRAGQWVARQLGSKVVSMTGLSLEAEVGQCLARKGQTLAVAESCTGGLIAHLITQVPGSSDYFLLSAVTYANSAKIKVLGVNPQTLDTCGAVHENTALEMAVGARQVAGSDWAVSTTGIAGPGGGPTLKQVGTVCIGLAGPGGLALAKKFEFKFDDREKNKKIFAAMALELLRRHLTGEISA</sequence>
<dbReference type="SMART" id="SM00852">
    <property type="entry name" value="MoCF_biosynth"/>
    <property type="match status" value="1"/>
</dbReference>
<dbReference type="PANTHER" id="PTHR13939">
    <property type="entry name" value="NICOTINAMIDE-NUCLEOTIDE AMIDOHYDROLASE PNCC"/>
    <property type="match status" value="1"/>
</dbReference>
<feature type="domain" description="Elp3/MiaA/NifB-like radical SAM core" evidence="2">
    <location>
        <begin position="251"/>
        <end position="450"/>
    </location>
</feature>
<dbReference type="InterPro" id="IPR058240">
    <property type="entry name" value="rSAM_sf"/>
</dbReference>
<dbReference type="GO" id="GO:0051536">
    <property type="term" value="F:iron-sulfur cluster binding"/>
    <property type="evidence" value="ECO:0007669"/>
    <property type="project" value="InterPro"/>
</dbReference>
<name>S0G4I9_9BACT</name>
<dbReference type="NCBIfam" id="TIGR00177">
    <property type="entry name" value="molyb_syn"/>
    <property type="match status" value="1"/>
</dbReference>
<proteinExistence type="inferred from homology"/>
<dbReference type="AlphaFoldDB" id="S0G4I9"/>
<dbReference type="InterPro" id="IPR008136">
    <property type="entry name" value="CinA_C"/>
</dbReference>
<dbReference type="Pfam" id="PF00994">
    <property type="entry name" value="MoCF_biosynth"/>
    <property type="match status" value="1"/>
</dbReference>
<comment type="similarity">
    <text evidence="1">Belongs to the CinA family.</text>
</comment>